<organism evidence="1 2">
    <name type="scientific">Anaerocolumna cellulosilytica</name>
    <dbReference type="NCBI Taxonomy" id="433286"/>
    <lineage>
        <taxon>Bacteria</taxon>
        <taxon>Bacillati</taxon>
        <taxon>Bacillota</taxon>
        <taxon>Clostridia</taxon>
        <taxon>Lachnospirales</taxon>
        <taxon>Lachnospiraceae</taxon>
        <taxon>Anaerocolumna</taxon>
    </lineage>
</organism>
<keyword evidence="2" id="KW-1185">Reference proteome</keyword>
<dbReference type="InterPro" id="IPR008991">
    <property type="entry name" value="Translation_prot_SH3-like_sf"/>
</dbReference>
<protein>
    <submittedName>
        <fullName evidence="1">Uncharacterized protein</fullName>
    </submittedName>
</protein>
<evidence type="ECO:0000313" key="1">
    <source>
        <dbReference type="EMBL" id="BCJ92797.1"/>
    </source>
</evidence>
<dbReference type="Proteomes" id="UP000515561">
    <property type="component" value="Chromosome"/>
</dbReference>
<dbReference type="EMBL" id="AP023367">
    <property type="protein sequence ID" value="BCJ92797.1"/>
    <property type="molecule type" value="Genomic_DNA"/>
</dbReference>
<dbReference type="KEGG" id="acel:acsn021_03660"/>
<evidence type="ECO:0000313" key="2">
    <source>
        <dbReference type="Proteomes" id="UP000515561"/>
    </source>
</evidence>
<reference evidence="1 2" key="1">
    <citation type="journal article" date="2016" name="Int. J. Syst. Evol. Microbiol.">
        <title>Descriptions of Anaerotaenia torta gen. nov., sp. nov. and Anaerocolumna cellulosilytica gen. nov., sp. nov. isolated from a methanogenic reactor of cattle waste.</title>
        <authorList>
            <person name="Uek A."/>
            <person name="Ohtaki Y."/>
            <person name="Kaku N."/>
            <person name="Ueki K."/>
        </authorList>
    </citation>
    <scope>NUCLEOTIDE SEQUENCE [LARGE SCALE GENOMIC DNA]</scope>
    <source>
        <strain evidence="1 2">SN021</strain>
    </source>
</reference>
<dbReference type="AlphaFoldDB" id="A0A6S6QY41"/>
<dbReference type="RefSeq" id="WP_184094590.1">
    <property type="nucleotide sequence ID" value="NZ_AP023367.1"/>
</dbReference>
<sequence length="93" mass="10611">MVEKSFGSIAISKAGHDKGEIFVILKSDSEYVYLLDGIVRTLEKPKKKNKKHIQSVSYTDSSLLDKVAKHEKVTNEDIKRAIKLYNKMSNQKQ</sequence>
<dbReference type="SUPFAM" id="SSF50104">
    <property type="entry name" value="Translation proteins SH3-like domain"/>
    <property type="match status" value="1"/>
</dbReference>
<proteinExistence type="predicted"/>
<name>A0A6S6QY41_9FIRM</name>
<accession>A0A6S6QY41</accession>
<gene>
    <name evidence="1" type="ORF">acsn021_03660</name>
</gene>